<evidence type="ECO:0000256" key="3">
    <source>
        <dbReference type="ARBA" id="ARBA00023315"/>
    </source>
</evidence>
<dbReference type="GO" id="GO:0006654">
    <property type="term" value="P:phosphatidic acid biosynthetic process"/>
    <property type="evidence" value="ECO:0007669"/>
    <property type="project" value="TreeGrafter"/>
</dbReference>
<gene>
    <name evidence="7" type="ORF">H9763_09365</name>
</gene>
<keyword evidence="3 4" id="KW-0012">Acyltransferase</keyword>
<reference evidence="7" key="2">
    <citation type="submission" date="2021-04" db="EMBL/GenBank/DDBJ databases">
        <authorList>
            <person name="Gilroy R."/>
        </authorList>
    </citation>
    <scope>NUCLEOTIDE SEQUENCE</scope>
    <source>
        <strain evidence="7">USAMLcec3-2134</strain>
    </source>
</reference>
<evidence type="ECO:0000313" key="8">
    <source>
        <dbReference type="Proteomes" id="UP000886883"/>
    </source>
</evidence>
<dbReference type="AlphaFoldDB" id="A0A9D2MT19"/>
<accession>A0A9D2MT19</accession>
<comment type="catalytic activity">
    <reaction evidence="4">
        <text>a 1-acyl-sn-glycero-3-phosphate + an acyl-CoA = a 1,2-diacyl-sn-glycero-3-phosphate + CoA</text>
        <dbReference type="Rhea" id="RHEA:19709"/>
        <dbReference type="ChEBI" id="CHEBI:57287"/>
        <dbReference type="ChEBI" id="CHEBI:57970"/>
        <dbReference type="ChEBI" id="CHEBI:58342"/>
        <dbReference type="ChEBI" id="CHEBI:58608"/>
        <dbReference type="EC" id="2.3.1.51"/>
    </reaction>
</comment>
<dbReference type="SMART" id="SM00563">
    <property type="entry name" value="PlsC"/>
    <property type="match status" value="1"/>
</dbReference>
<feature type="domain" description="Phospholipid/glycerol acyltransferase" evidence="6">
    <location>
        <begin position="70"/>
        <end position="185"/>
    </location>
</feature>
<proteinExistence type="inferred from homology"/>
<dbReference type="InterPro" id="IPR002123">
    <property type="entry name" value="Plipid/glycerol_acylTrfase"/>
</dbReference>
<name>A0A9D2MT19_9FIRM</name>
<protein>
    <recommendedName>
        <fullName evidence="4">1-acyl-sn-glycerol-3-phosphate acyltransferase</fullName>
        <ecNumber evidence="4">2.3.1.51</ecNumber>
    </recommendedName>
</protein>
<dbReference type="Proteomes" id="UP000886883">
    <property type="component" value="Unassembled WGS sequence"/>
</dbReference>
<keyword evidence="4" id="KW-1208">Phospholipid metabolism</keyword>
<sequence>MKRILLMVLYNLPFAPFWWFQLCTMAAHPERYSQEKRWAVLQKVTRNANKGGRVTIESHGTENIPEKENFIFYPNHQGLFDVLAMIESCPRLFAVVNKKEVTNIPLLKQVFHITGSYSIDREDIRQSMGVINRVAEDVKNGKNFLIFAEGTRSKQGNRPQEFKGGSFKSAYKAKCPIVPVALMNAFIPFDKNTIERVTVKVIYLPPIPYEEYQSMKTVEIAAEVKRRIEEAIAAHSGE</sequence>
<dbReference type="PANTHER" id="PTHR10434:SF66">
    <property type="entry name" value="PHOSPHOLIPID_GLYCEROL ACYLTRANSFERASE DOMAIN-CONTAINING PROTEIN"/>
    <property type="match status" value="1"/>
</dbReference>
<dbReference type="EMBL" id="DWXE01000038">
    <property type="protein sequence ID" value="HJB91653.1"/>
    <property type="molecule type" value="Genomic_DNA"/>
</dbReference>
<keyword evidence="2 4" id="KW-0808">Transferase</keyword>
<dbReference type="SUPFAM" id="SSF69593">
    <property type="entry name" value="Glycerol-3-phosphate (1)-acyltransferase"/>
    <property type="match status" value="1"/>
</dbReference>
<reference evidence="7" key="1">
    <citation type="journal article" date="2021" name="PeerJ">
        <title>Extensive microbial diversity within the chicken gut microbiome revealed by metagenomics and culture.</title>
        <authorList>
            <person name="Gilroy R."/>
            <person name="Ravi A."/>
            <person name="Getino M."/>
            <person name="Pursley I."/>
            <person name="Horton D.L."/>
            <person name="Alikhan N.F."/>
            <person name="Baker D."/>
            <person name="Gharbi K."/>
            <person name="Hall N."/>
            <person name="Watson M."/>
            <person name="Adriaenssens E.M."/>
            <person name="Foster-Nyarko E."/>
            <person name="Jarju S."/>
            <person name="Secka A."/>
            <person name="Antonio M."/>
            <person name="Oren A."/>
            <person name="Chaudhuri R.R."/>
            <person name="La Ragione R."/>
            <person name="Hildebrand F."/>
            <person name="Pallen M.J."/>
        </authorList>
    </citation>
    <scope>NUCLEOTIDE SEQUENCE</scope>
    <source>
        <strain evidence="7">USAMLcec3-2134</strain>
    </source>
</reference>
<organism evidence="7 8">
    <name type="scientific">Candidatus Eisenbergiella merdigallinarum</name>
    <dbReference type="NCBI Taxonomy" id="2838552"/>
    <lineage>
        <taxon>Bacteria</taxon>
        <taxon>Bacillati</taxon>
        <taxon>Bacillota</taxon>
        <taxon>Clostridia</taxon>
        <taxon>Lachnospirales</taxon>
        <taxon>Lachnospiraceae</taxon>
        <taxon>Eisenbergiella</taxon>
    </lineage>
</organism>
<dbReference type="GO" id="GO:0016020">
    <property type="term" value="C:membrane"/>
    <property type="evidence" value="ECO:0007669"/>
    <property type="project" value="InterPro"/>
</dbReference>
<keyword evidence="5" id="KW-0732">Signal</keyword>
<evidence type="ECO:0000256" key="4">
    <source>
        <dbReference type="RuleBase" id="RU361267"/>
    </source>
</evidence>
<dbReference type="EC" id="2.3.1.51" evidence="4"/>
<feature type="signal peptide" evidence="5">
    <location>
        <begin position="1"/>
        <end position="20"/>
    </location>
</feature>
<dbReference type="Pfam" id="PF01553">
    <property type="entry name" value="Acyltransferase"/>
    <property type="match status" value="1"/>
</dbReference>
<keyword evidence="4" id="KW-0443">Lipid metabolism</keyword>
<evidence type="ECO:0000256" key="5">
    <source>
        <dbReference type="SAM" id="SignalP"/>
    </source>
</evidence>
<dbReference type="NCBIfam" id="TIGR00530">
    <property type="entry name" value="AGP_acyltrn"/>
    <property type="match status" value="1"/>
</dbReference>
<keyword evidence="4" id="KW-0594">Phospholipid biosynthesis</keyword>
<dbReference type="PANTHER" id="PTHR10434">
    <property type="entry name" value="1-ACYL-SN-GLYCEROL-3-PHOSPHATE ACYLTRANSFERASE"/>
    <property type="match status" value="1"/>
</dbReference>
<comment type="domain">
    <text evidence="4">The HXXXXD motif is essential for acyltransferase activity and may constitute the binding site for the phosphate moiety of the glycerol-3-phosphate.</text>
</comment>
<evidence type="ECO:0000313" key="7">
    <source>
        <dbReference type="EMBL" id="HJB91653.1"/>
    </source>
</evidence>
<evidence type="ECO:0000259" key="6">
    <source>
        <dbReference type="SMART" id="SM00563"/>
    </source>
</evidence>
<dbReference type="CDD" id="cd07989">
    <property type="entry name" value="LPLAT_AGPAT-like"/>
    <property type="match status" value="1"/>
</dbReference>
<comment type="caution">
    <text evidence="7">The sequence shown here is derived from an EMBL/GenBank/DDBJ whole genome shotgun (WGS) entry which is preliminary data.</text>
</comment>
<evidence type="ECO:0000256" key="1">
    <source>
        <dbReference type="ARBA" id="ARBA00008655"/>
    </source>
</evidence>
<evidence type="ECO:0000256" key="2">
    <source>
        <dbReference type="ARBA" id="ARBA00022679"/>
    </source>
</evidence>
<dbReference type="InterPro" id="IPR004552">
    <property type="entry name" value="AGP_acyltrans"/>
</dbReference>
<feature type="chain" id="PRO_5038469121" description="1-acyl-sn-glycerol-3-phosphate acyltransferase" evidence="5">
    <location>
        <begin position="21"/>
        <end position="238"/>
    </location>
</feature>
<dbReference type="GO" id="GO:0003841">
    <property type="term" value="F:1-acylglycerol-3-phosphate O-acyltransferase activity"/>
    <property type="evidence" value="ECO:0007669"/>
    <property type="project" value="UniProtKB-UniRule"/>
</dbReference>
<keyword evidence="4" id="KW-0444">Lipid biosynthesis</keyword>
<comment type="similarity">
    <text evidence="1 4">Belongs to the 1-acyl-sn-glycerol-3-phosphate acyltransferase family.</text>
</comment>